<dbReference type="Pfam" id="PF08818">
    <property type="entry name" value="DUF1801"/>
    <property type="match status" value="1"/>
</dbReference>
<dbReference type="InterPro" id="IPR014922">
    <property type="entry name" value="YdhG-like"/>
</dbReference>
<dbReference type="Gene3D" id="3.90.1150.200">
    <property type="match status" value="1"/>
</dbReference>
<proteinExistence type="predicted"/>
<evidence type="ECO:0000259" key="1">
    <source>
        <dbReference type="Pfam" id="PF08818"/>
    </source>
</evidence>
<dbReference type="STRING" id="1122934.SAMN02745691_01329"/>
<organism evidence="2 3">
    <name type="scientific">Parasporobacterium paucivorans DSM 15970</name>
    <dbReference type="NCBI Taxonomy" id="1122934"/>
    <lineage>
        <taxon>Bacteria</taxon>
        <taxon>Bacillati</taxon>
        <taxon>Bacillota</taxon>
        <taxon>Clostridia</taxon>
        <taxon>Lachnospirales</taxon>
        <taxon>Lachnospiraceae</taxon>
        <taxon>Parasporobacterium</taxon>
    </lineage>
</organism>
<gene>
    <name evidence="2" type="ORF">SAMN02745691_01329</name>
</gene>
<evidence type="ECO:0000313" key="3">
    <source>
        <dbReference type="Proteomes" id="UP000184342"/>
    </source>
</evidence>
<dbReference type="SUPFAM" id="SSF159888">
    <property type="entry name" value="YdhG-like"/>
    <property type="match status" value="1"/>
</dbReference>
<dbReference type="EMBL" id="FQYT01000012">
    <property type="protein sequence ID" value="SHJ09480.1"/>
    <property type="molecule type" value="Genomic_DNA"/>
</dbReference>
<feature type="domain" description="YdhG-like" evidence="1">
    <location>
        <begin position="22"/>
        <end position="112"/>
    </location>
</feature>
<evidence type="ECO:0000313" key="2">
    <source>
        <dbReference type="EMBL" id="SHJ09480.1"/>
    </source>
</evidence>
<dbReference type="AlphaFoldDB" id="A0A1M6GHU3"/>
<keyword evidence="3" id="KW-1185">Reference proteome</keyword>
<dbReference type="Proteomes" id="UP000184342">
    <property type="component" value="Unassembled WGS sequence"/>
</dbReference>
<accession>A0A1M6GHU3</accession>
<dbReference type="OrthoDB" id="115213at2"/>
<name>A0A1M6GHU3_9FIRM</name>
<sequence length="118" mass="13733">MKDGREVHTVDEYISGFPKEVQEILQNIRQVIKETVPGAEEKISYRMPAYYYKGVLVYFAAYEKHIGFYPIPSGVLAFRDKLAGYKKAKGSVQFPINKPIPYELIREIVRFRAEENQK</sequence>
<protein>
    <submittedName>
        <fullName evidence="2">Uncharacterized conserved protein YdhG, YjbR/CyaY-like superfamily, DUF1801 family</fullName>
    </submittedName>
</protein>
<reference evidence="2 3" key="1">
    <citation type="submission" date="2016-11" db="EMBL/GenBank/DDBJ databases">
        <authorList>
            <person name="Jaros S."/>
            <person name="Januszkiewicz K."/>
            <person name="Wedrychowicz H."/>
        </authorList>
    </citation>
    <scope>NUCLEOTIDE SEQUENCE [LARGE SCALE GENOMIC DNA]</scope>
    <source>
        <strain evidence="2 3">DSM 15970</strain>
    </source>
</reference>